<sequence length="151" mass="17546">MCRKHHRLKTFHGGITGWRDEQLPDGVVIWTSPTGKTYRTVPAGAELFSNPAPRRSRTRADERAARIARARNRNHVQRRANTAEQELRQARKAEIEARKFRNHMRDMLFLFKGDRSTSPFCTWVNDPRESEELPPDWRPPPAPPVPDDPPF</sequence>
<evidence type="ECO:0000256" key="1">
    <source>
        <dbReference type="SAM" id="Coils"/>
    </source>
</evidence>
<name>A0A1V3XRW6_MYCKA</name>
<keyword evidence="1" id="KW-0175">Coiled coil</keyword>
<accession>A0A1V3XRW6</accession>
<evidence type="ECO:0008006" key="5">
    <source>
        <dbReference type="Google" id="ProtNLM"/>
    </source>
</evidence>
<organism evidence="3 4">
    <name type="scientific">Mycobacterium kansasii</name>
    <dbReference type="NCBI Taxonomy" id="1768"/>
    <lineage>
        <taxon>Bacteria</taxon>
        <taxon>Bacillati</taxon>
        <taxon>Actinomycetota</taxon>
        <taxon>Actinomycetes</taxon>
        <taxon>Mycobacteriales</taxon>
        <taxon>Mycobacteriaceae</taxon>
        <taxon>Mycobacterium</taxon>
    </lineage>
</organism>
<proteinExistence type="predicted"/>
<protein>
    <recommendedName>
        <fullName evidence="5">13e12 repeat-containing protein</fullName>
    </recommendedName>
</protein>
<dbReference type="EMBL" id="MVBM01000001">
    <property type="protein sequence ID" value="OOK81828.1"/>
    <property type="molecule type" value="Genomic_DNA"/>
</dbReference>
<dbReference type="AlphaFoldDB" id="A0A1V3XRW6"/>
<reference evidence="3 4" key="1">
    <citation type="submission" date="2017-02" db="EMBL/GenBank/DDBJ databases">
        <title>Complete genome sequences of Mycobacterium kansasii strains isolated from rhesus macaques.</title>
        <authorList>
            <person name="Panda A."/>
            <person name="Nagaraj S."/>
            <person name="Zhao X."/>
            <person name="Tettelin H."/>
            <person name="Detolla L.J."/>
        </authorList>
    </citation>
    <scope>NUCLEOTIDE SEQUENCE [LARGE SCALE GENOMIC DNA]</scope>
    <source>
        <strain evidence="3 4">11-3813</strain>
    </source>
</reference>
<feature type="region of interest" description="Disordered" evidence="2">
    <location>
        <begin position="116"/>
        <end position="151"/>
    </location>
</feature>
<comment type="caution">
    <text evidence="3">The sequence shown here is derived from an EMBL/GenBank/DDBJ whole genome shotgun (WGS) entry which is preliminary data.</text>
</comment>
<feature type="coiled-coil region" evidence="1">
    <location>
        <begin position="73"/>
        <end position="103"/>
    </location>
</feature>
<evidence type="ECO:0000313" key="3">
    <source>
        <dbReference type="EMBL" id="OOK81828.1"/>
    </source>
</evidence>
<feature type="compositionally biased region" description="Pro residues" evidence="2">
    <location>
        <begin position="136"/>
        <end position="151"/>
    </location>
</feature>
<evidence type="ECO:0000313" key="4">
    <source>
        <dbReference type="Proteomes" id="UP000189229"/>
    </source>
</evidence>
<gene>
    <name evidence="3" type="ORF">BZL30_0165</name>
</gene>
<dbReference type="Proteomes" id="UP000189229">
    <property type="component" value="Unassembled WGS sequence"/>
</dbReference>
<evidence type="ECO:0000256" key="2">
    <source>
        <dbReference type="SAM" id="MobiDB-lite"/>
    </source>
</evidence>